<dbReference type="Proteomes" id="UP000321514">
    <property type="component" value="Unassembled WGS sequence"/>
</dbReference>
<keyword evidence="2" id="KW-1133">Transmembrane helix</keyword>
<keyword evidence="5" id="KW-1185">Reference proteome</keyword>
<organism evidence="3 6">
    <name type="scientific">Myxococcus fulvus</name>
    <dbReference type="NCBI Taxonomy" id="33"/>
    <lineage>
        <taxon>Bacteria</taxon>
        <taxon>Pseudomonadati</taxon>
        <taxon>Myxococcota</taxon>
        <taxon>Myxococcia</taxon>
        <taxon>Myxococcales</taxon>
        <taxon>Cystobacterineae</taxon>
        <taxon>Myxococcaceae</taxon>
        <taxon>Myxococcus</taxon>
    </lineage>
</organism>
<keyword evidence="2" id="KW-0472">Membrane</keyword>
<evidence type="ECO:0000313" key="6">
    <source>
        <dbReference type="Proteomes" id="UP000321514"/>
    </source>
</evidence>
<keyword evidence="2" id="KW-0812">Transmembrane</keyword>
<dbReference type="AlphaFoldDB" id="A0A511TDF2"/>
<dbReference type="EMBL" id="FOIB01000007">
    <property type="protein sequence ID" value="SEU26983.1"/>
    <property type="molecule type" value="Genomic_DNA"/>
</dbReference>
<evidence type="ECO:0000313" key="5">
    <source>
        <dbReference type="Proteomes" id="UP000183760"/>
    </source>
</evidence>
<proteinExistence type="predicted"/>
<comment type="caution">
    <text evidence="3">The sequence shown here is derived from an EMBL/GenBank/DDBJ whole genome shotgun (WGS) entry which is preliminary data.</text>
</comment>
<feature type="compositionally biased region" description="Low complexity" evidence="1">
    <location>
        <begin position="1"/>
        <end position="13"/>
    </location>
</feature>
<feature type="transmembrane region" description="Helical" evidence="2">
    <location>
        <begin position="39"/>
        <end position="58"/>
    </location>
</feature>
<evidence type="ECO:0000313" key="4">
    <source>
        <dbReference type="EMBL" id="SEU26983.1"/>
    </source>
</evidence>
<protein>
    <submittedName>
        <fullName evidence="3">Uncharacterized protein</fullName>
    </submittedName>
</protein>
<accession>A0A511TDF2</accession>
<gene>
    <name evidence="3" type="ORF">MFU01_72360</name>
    <name evidence="4" type="ORF">SAMN05443572_107358</name>
</gene>
<sequence>MSNSGGSTAAGAADHQGDETSPSVVAVADLKSPDTRRPFLRNLAMLGFAGTAMLWWVLHYTDGFEQVGGFLALGGALSWLAFVLRLISEDRTKQLQSWLDEQVLSNPRTPRFTVAALVGFVAFIHCLGTIELEAPREAVERSVEVRLAGAAQGDEQTIPASRALRMNFWRWPFSAPEIEVRVMGYPERRLQLSRWWWRKTTLRIPESFLRPVILVRPEEHLANRIRQNKVQLNILVTHEGRTKQYSVDGYGGEGVWIGCAEDVEVPAHIRTGWTAELRQASHPLMAMWSRPRVPVPAVPPLETGDIVDVHFSGHSARVEVAPVPSFSNFPQEVVVFTSP</sequence>
<feature type="region of interest" description="Disordered" evidence="1">
    <location>
        <begin position="1"/>
        <end position="24"/>
    </location>
</feature>
<reference evidence="4 5" key="1">
    <citation type="submission" date="2016-10" db="EMBL/GenBank/DDBJ databases">
        <authorList>
            <person name="Varghese N."/>
            <person name="Submissions S."/>
        </authorList>
    </citation>
    <scope>NUCLEOTIDE SEQUENCE [LARGE SCALE GENOMIC DNA]</scope>
    <source>
        <strain evidence="4 5">DSM 16525</strain>
    </source>
</reference>
<dbReference type="RefSeq" id="WP_143097282.1">
    <property type="nucleotide sequence ID" value="NZ_BJXR01000059.1"/>
</dbReference>
<reference evidence="3 6" key="2">
    <citation type="submission" date="2019-07" db="EMBL/GenBank/DDBJ databases">
        <title>Whole genome shotgun sequence of Myxococcus fulvus NBRC 100333.</title>
        <authorList>
            <person name="Hosoyama A."/>
            <person name="Uohara A."/>
            <person name="Ohji S."/>
            <person name="Ichikawa N."/>
        </authorList>
    </citation>
    <scope>NUCLEOTIDE SEQUENCE [LARGE SCALE GENOMIC DNA]</scope>
    <source>
        <strain evidence="3 6">NBRC 100333</strain>
    </source>
</reference>
<evidence type="ECO:0000313" key="3">
    <source>
        <dbReference type="EMBL" id="GEN12199.1"/>
    </source>
</evidence>
<dbReference type="EMBL" id="BJXR01000059">
    <property type="protein sequence ID" value="GEN12199.1"/>
    <property type="molecule type" value="Genomic_DNA"/>
</dbReference>
<feature type="transmembrane region" description="Helical" evidence="2">
    <location>
        <begin position="70"/>
        <end position="88"/>
    </location>
</feature>
<evidence type="ECO:0000256" key="2">
    <source>
        <dbReference type="SAM" id="Phobius"/>
    </source>
</evidence>
<dbReference type="STRING" id="1334629.MFUL124B02_21215"/>
<evidence type="ECO:0000256" key="1">
    <source>
        <dbReference type="SAM" id="MobiDB-lite"/>
    </source>
</evidence>
<dbReference type="Proteomes" id="UP000183760">
    <property type="component" value="Unassembled WGS sequence"/>
</dbReference>
<name>A0A511TDF2_MYXFU</name>